<protein>
    <submittedName>
        <fullName evidence="1">Uncharacterized protein</fullName>
    </submittedName>
</protein>
<reference evidence="1" key="2">
    <citation type="journal article" date="2015" name="Fish Shellfish Immunol.">
        <title>Early steps in the European eel (Anguilla anguilla)-Vibrio vulnificus interaction in the gills: Role of the RtxA13 toxin.</title>
        <authorList>
            <person name="Callol A."/>
            <person name="Pajuelo D."/>
            <person name="Ebbesson L."/>
            <person name="Teles M."/>
            <person name="MacKenzie S."/>
            <person name="Amaro C."/>
        </authorList>
    </citation>
    <scope>NUCLEOTIDE SEQUENCE</scope>
</reference>
<dbReference type="EMBL" id="GBXM01035432">
    <property type="protein sequence ID" value="JAH73145.1"/>
    <property type="molecule type" value="Transcribed_RNA"/>
</dbReference>
<dbReference type="AlphaFoldDB" id="A0A0E9V6Q2"/>
<accession>A0A0E9V6Q2</accession>
<evidence type="ECO:0000313" key="1">
    <source>
        <dbReference type="EMBL" id="JAH73145.1"/>
    </source>
</evidence>
<organism evidence="1">
    <name type="scientific">Anguilla anguilla</name>
    <name type="common">European freshwater eel</name>
    <name type="synonym">Muraena anguilla</name>
    <dbReference type="NCBI Taxonomy" id="7936"/>
    <lineage>
        <taxon>Eukaryota</taxon>
        <taxon>Metazoa</taxon>
        <taxon>Chordata</taxon>
        <taxon>Craniata</taxon>
        <taxon>Vertebrata</taxon>
        <taxon>Euteleostomi</taxon>
        <taxon>Actinopterygii</taxon>
        <taxon>Neopterygii</taxon>
        <taxon>Teleostei</taxon>
        <taxon>Anguilliformes</taxon>
        <taxon>Anguillidae</taxon>
        <taxon>Anguilla</taxon>
    </lineage>
</organism>
<proteinExistence type="predicted"/>
<reference evidence="1" key="1">
    <citation type="submission" date="2014-11" db="EMBL/GenBank/DDBJ databases">
        <authorList>
            <person name="Amaro Gonzalez C."/>
        </authorList>
    </citation>
    <scope>NUCLEOTIDE SEQUENCE</scope>
</reference>
<name>A0A0E9V6Q2_ANGAN</name>
<sequence>MAEKAHASAPVAQLLWTCYSSILY</sequence>